<evidence type="ECO:0000313" key="1">
    <source>
        <dbReference type="EMBL" id="TFK62123.1"/>
    </source>
</evidence>
<dbReference type="Proteomes" id="UP000308600">
    <property type="component" value="Unassembled WGS sequence"/>
</dbReference>
<reference evidence="1 2" key="1">
    <citation type="journal article" date="2019" name="Nat. Ecol. Evol.">
        <title>Megaphylogeny resolves global patterns of mushroom evolution.</title>
        <authorList>
            <person name="Varga T."/>
            <person name="Krizsan K."/>
            <person name="Foldi C."/>
            <person name="Dima B."/>
            <person name="Sanchez-Garcia M."/>
            <person name="Sanchez-Ramirez S."/>
            <person name="Szollosi G.J."/>
            <person name="Szarkandi J.G."/>
            <person name="Papp V."/>
            <person name="Albert L."/>
            <person name="Andreopoulos W."/>
            <person name="Angelini C."/>
            <person name="Antonin V."/>
            <person name="Barry K.W."/>
            <person name="Bougher N.L."/>
            <person name="Buchanan P."/>
            <person name="Buyck B."/>
            <person name="Bense V."/>
            <person name="Catcheside P."/>
            <person name="Chovatia M."/>
            <person name="Cooper J."/>
            <person name="Damon W."/>
            <person name="Desjardin D."/>
            <person name="Finy P."/>
            <person name="Geml J."/>
            <person name="Haridas S."/>
            <person name="Hughes K."/>
            <person name="Justo A."/>
            <person name="Karasinski D."/>
            <person name="Kautmanova I."/>
            <person name="Kiss B."/>
            <person name="Kocsube S."/>
            <person name="Kotiranta H."/>
            <person name="LaButti K.M."/>
            <person name="Lechner B.E."/>
            <person name="Liimatainen K."/>
            <person name="Lipzen A."/>
            <person name="Lukacs Z."/>
            <person name="Mihaltcheva S."/>
            <person name="Morgado L.N."/>
            <person name="Niskanen T."/>
            <person name="Noordeloos M.E."/>
            <person name="Ohm R.A."/>
            <person name="Ortiz-Santana B."/>
            <person name="Ovrebo C."/>
            <person name="Racz N."/>
            <person name="Riley R."/>
            <person name="Savchenko A."/>
            <person name="Shiryaev A."/>
            <person name="Soop K."/>
            <person name="Spirin V."/>
            <person name="Szebenyi C."/>
            <person name="Tomsovsky M."/>
            <person name="Tulloss R.E."/>
            <person name="Uehling J."/>
            <person name="Grigoriev I.V."/>
            <person name="Vagvolgyi C."/>
            <person name="Papp T."/>
            <person name="Martin F.M."/>
            <person name="Miettinen O."/>
            <person name="Hibbett D.S."/>
            <person name="Nagy L.G."/>
        </authorList>
    </citation>
    <scope>NUCLEOTIDE SEQUENCE [LARGE SCALE GENOMIC DNA]</scope>
    <source>
        <strain evidence="1 2">NL-1719</strain>
    </source>
</reference>
<organism evidence="1 2">
    <name type="scientific">Pluteus cervinus</name>
    <dbReference type="NCBI Taxonomy" id="181527"/>
    <lineage>
        <taxon>Eukaryota</taxon>
        <taxon>Fungi</taxon>
        <taxon>Dikarya</taxon>
        <taxon>Basidiomycota</taxon>
        <taxon>Agaricomycotina</taxon>
        <taxon>Agaricomycetes</taxon>
        <taxon>Agaricomycetidae</taxon>
        <taxon>Agaricales</taxon>
        <taxon>Pluteineae</taxon>
        <taxon>Pluteaceae</taxon>
        <taxon>Pluteus</taxon>
    </lineage>
</organism>
<sequence length="1233" mass="140409">MAPATIDDTLKQHTIHDDPERSRSIGRASKLETAYDHRVEDITERLAFVNKIYDENKDTIGATAAGFESLTCGRESLHGAATKFFETADVIIRGLDELAKVHPVIAIAVGAFKLVITLDKTRRQNNEKVLALKFEMQDMMAMFFELRGIEDLEKINSDGSQRGVRIKEVIEKIRADIVEASSACDAYLKKRFLERTLKSPIYERRFADYGAKFAQNKIDFQQALALQTAIGVATVEVKVEQLLQGFQKLNSDQENILRYLLNEGGGPEACIQDDEHLDLLLRNSGETLPDRYEGAPWAEALKNRRKVLLNEWNEDINNMFEDHLIIFRGKLDMQSQQLETIEALNTQIINLLKSGSHEKIVDPSLRMIWRDMGWRGSVKARHLVHALHDYYGDVSVLQGHERSTTEGAFPTLLPEDRWALAYVNIAHAQHIIEAVDDDGTQFVSIKEVNLFVTSSPQGWTLPRRLAYWAAGWRRSVLSYKCKIYTQVQKIYGLLDHLIPANRTLVEAYLESDPLIGLEHILLSIQVEQSLRDDPNLAHLVDMFETAEEVRLRQNLESVKYEVDSVETVGLITGPGRIERYLLPLVHLLLERDLDIMMLACKYVLSEQELLVGLRSLQSIFGAIDERVERITGVFRQSDPDVNARLSVFAFGMFLIYYDKVYRSDHMNVLNRGSNWFLTWSSAGSDLKAEVEKIPITKLKFGPLNLTAFQVGFMDPPSPFDIEETLPHEDQPWGHWSGHIWQDKVSFMGLMELRIDASQVPKKPMTGVGQNWMGSFSLEGEMGDSNRMTLYIKTDNGFLISCSATLDPINQILYGPCRLRNAYTGVTQDGFLLLVRTLTRLHRFRVKPWEFAENPSRGRWTFACNAILHEVRRKSWSWVHLTSQISDIKRFVSLHTRRLMYHMQLDPDSGLSDHEMREMHALRQVFDVSVAKLCYALARFHVDRLVARHRGIRCGACRRLMYGPRTICLDCLQENFVATIDLCRVCLTAPVVQKNLRHDSSHTMVRYHHTVFDYYKVLSSCTIADRAKAVLRATVDQEEGVAILCIHCSRTVTVPCWAHMDCVPGLEAFTCLDCEETTLPSQDNPTLIRIGTTDLGTTDLSTTDLSTTDLGPRVAAVKTNEGAPIYALERKVEERLTQLETIVQEQMAQMGAMTANVDERLTVLETRMEEQFSTLEGRLFQLMARGKAVPTSCSYFSVGFIFVIFLSVIIHSSFYFLPIDPVSYTTRWIVWLTT</sequence>
<accession>A0ACD3A8C9</accession>
<keyword evidence="2" id="KW-1185">Reference proteome</keyword>
<name>A0ACD3A8C9_9AGAR</name>
<dbReference type="EMBL" id="ML208604">
    <property type="protein sequence ID" value="TFK62123.1"/>
    <property type="molecule type" value="Genomic_DNA"/>
</dbReference>
<proteinExistence type="predicted"/>
<protein>
    <submittedName>
        <fullName evidence="1">Uncharacterized protein</fullName>
    </submittedName>
</protein>
<evidence type="ECO:0000313" key="2">
    <source>
        <dbReference type="Proteomes" id="UP000308600"/>
    </source>
</evidence>
<gene>
    <name evidence="1" type="ORF">BDN72DRAFT_964753</name>
</gene>